<keyword evidence="6" id="KW-0378">Hydrolase</keyword>
<keyword evidence="5" id="KW-0479">Metal-binding</keyword>
<dbReference type="GO" id="GO:0046872">
    <property type="term" value="F:metal ion binding"/>
    <property type="evidence" value="ECO:0007669"/>
    <property type="project" value="UniProtKB-KW"/>
</dbReference>
<evidence type="ECO:0000256" key="4">
    <source>
        <dbReference type="ARBA" id="ARBA00022722"/>
    </source>
</evidence>
<evidence type="ECO:0000256" key="2">
    <source>
        <dbReference type="ARBA" id="ARBA00004123"/>
    </source>
</evidence>
<dbReference type="GO" id="GO:0016787">
    <property type="term" value="F:hydrolase activity"/>
    <property type="evidence" value="ECO:0007669"/>
    <property type="project" value="UniProtKB-KW"/>
</dbReference>
<evidence type="ECO:0000256" key="7">
    <source>
        <dbReference type="ARBA" id="ARBA00023242"/>
    </source>
</evidence>
<dbReference type="GO" id="GO:0005634">
    <property type="term" value="C:nucleus"/>
    <property type="evidence" value="ECO:0007669"/>
    <property type="project" value="UniProtKB-SubCell"/>
</dbReference>
<evidence type="ECO:0000256" key="1">
    <source>
        <dbReference type="ARBA" id="ARBA00001968"/>
    </source>
</evidence>
<evidence type="ECO:0000259" key="8">
    <source>
        <dbReference type="Pfam" id="PF13359"/>
    </source>
</evidence>
<comment type="similarity">
    <text evidence="3">Belongs to the HARBI1 family.</text>
</comment>
<evidence type="ECO:0000256" key="3">
    <source>
        <dbReference type="ARBA" id="ARBA00006958"/>
    </source>
</evidence>
<reference evidence="10" key="1">
    <citation type="submission" date="2023-05" db="EMBL/GenBank/DDBJ databases">
        <title>Genome and transcriptome analyses reveal genes involved in the formation of fine ridges on petal epidermal cells in Hibiscus trionum.</title>
        <authorList>
            <person name="Koshimizu S."/>
            <person name="Masuda S."/>
            <person name="Ishii T."/>
            <person name="Shirasu K."/>
            <person name="Hoshino A."/>
            <person name="Arita M."/>
        </authorList>
    </citation>
    <scope>NUCLEOTIDE SEQUENCE</scope>
    <source>
        <strain evidence="10">Hamamatsu line</strain>
    </source>
</reference>
<protein>
    <recommendedName>
        <fullName evidence="12">DDE Tnp4 domain-containing protein</fullName>
    </recommendedName>
</protein>
<name>A0A9W7MSM0_HIBTR</name>
<dbReference type="InterPro" id="IPR027806">
    <property type="entry name" value="HARBI1_dom"/>
</dbReference>
<comment type="subcellular location">
    <subcellularLocation>
        <location evidence="2">Nucleus</location>
    </subcellularLocation>
</comment>
<dbReference type="Pfam" id="PF13359">
    <property type="entry name" value="DDE_Tnp_4"/>
    <property type="match status" value="1"/>
</dbReference>
<gene>
    <name evidence="10" type="ORF">HRI_005020100</name>
</gene>
<dbReference type="PANTHER" id="PTHR22930">
    <property type="match status" value="1"/>
</dbReference>
<proteinExistence type="inferred from homology"/>
<dbReference type="GO" id="GO:0004518">
    <property type="term" value="F:nuclease activity"/>
    <property type="evidence" value="ECO:0007669"/>
    <property type="project" value="UniProtKB-KW"/>
</dbReference>
<dbReference type="OrthoDB" id="1851308at2759"/>
<comment type="cofactor">
    <cofactor evidence="1">
        <name>a divalent metal cation</name>
        <dbReference type="ChEBI" id="CHEBI:60240"/>
    </cofactor>
</comment>
<dbReference type="Proteomes" id="UP001165190">
    <property type="component" value="Unassembled WGS sequence"/>
</dbReference>
<feature type="domain" description="DUF8040" evidence="9">
    <location>
        <begin position="25"/>
        <end position="118"/>
    </location>
</feature>
<dbReference type="InterPro" id="IPR058353">
    <property type="entry name" value="DUF8040"/>
</dbReference>
<dbReference type="Pfam" id="PF26138">
    <property type="entry name" value="DUF8040"/>
    <property type="match status" value="1"/>
</dbReference>
<feature type="domain" description="DDE Tnp4" evidence="8">
    <location>
        <begin position="153"/>
        <end position="313"/>
    </location>
</feature>
<dbReference type="InterPro" id="IPR045249">
    <property type="entry name" value="HARBI1-like"/>
</dbReference>
<comment type="caution">
    <text evidence="10">The sequence shown here is derived from an EMBL/GenBank/DDBJ whole genome shotgun (WGS) entry which is preliminary data.</text>
</comment>
<evidence type="ECO:0000256" key="5">
    <source>
        <dbReference type="ARBA" id="ARBA00022723"/>
    </source>
</evidence>
<dbReference type="EMBL" id="BSYR01000065">
    <property type="protein sequence ID" value="GMJ13509.1"/>
    <property type="molecule type" value="Genomic_DNA"/>
</dbReference>
<evidence type="ECO:0000259" key="9">
    <source>
        <dbReference type="Pfam" id="PF26138"/>
    </source>
</evidence>
<dbReference type="AlphaFoldDB" id="A0A9W7MSM0"/>
<evidence type="ECO:0000256" key="6">
    <source>
        <dbReference type="ARBA" id="ARBA00022801"/>
    </source>
</evidence>
<organism evidence="10 11">
    <name type="scientific">Hibiscus trionum</name>
    <name type="common">Flower of an hour</name>
    <dbReference type="NCBI Taxonomy" id="183268"/>
    <lineage>
        <taxon>Eukaryota</taxon>
        <taxon>Viridiplantae</taxon>
        <taxon>Streptophyta</taxon>
        <taxon>Embryophyta</taxon>
        <taxon>Tracheophyta</taxon>
        <taxon>Spermatophyta</taxon>
        <taxon>Magnoliopsida</taxon>
        <taxon>eudicotyledons</taxon>
        <taxon>Gunneridae</taxon>
        <taxon>Pentapetalae</taxon>
        <taxon>rosids</taxon>
        <taxon>malvids</taxon>
        <taxon>Malvales</taxon>
        <taxon>Malvaceae</taxon>
        <taxon>Malvoideae</taxon>
        <taxon>Hibiscus</taxon>
    </lineage>
</organism>
<keyword evidence="11" id="KW-1185">Reference proteome</keyword>
<evidence type="ECO:0000313" key="10">
    <source>
        <dbReference type="EMBL" id="GMJ13509.1"/>
    </source>
</evidence>
<accession>A0A9W7MSM0</accession>
<sequence>MESSDDDKDGIYGNFMPKELSHNLALNGMKFVDEVLNGQSERCLENFRMDKPVFYKLCDILQGRGLLRHTNRIKIEEQLAIFLFIIGHNLRTRAVQELFRYSGETISRHFNNVLNAIMAISLEFFQPPGSDVPPEISQNPRFYPYFKDCVGAVDGIHVPVMVGVDEQGPFRNKNGLLSQNVLAACSFDLKFHYVLAGWEGSASDLRVLNSALTRRNKLQVPEGRYYLVDNKYANMPGFISPYLGVPYNSDEFPGGYHLQDAKELFNQRHFLLRNATDRIFGALKERFPILMSAPPYPLQTQVKLVVATCALHNYIRREKPDDMLFRMYEPETALQIQESLAPLEVEQATMHVDTRDLEVAFEAEHPEHSSQLRDSIATEMWEDYIRDLAAM</sequence>
<dbReference type="PANTHER" id="PTHR22930:SF273">
    <property type="entry name" value="NUCLEASE HARBI1"/>
    <property type="match status" value="1"/>
</dbReference>
<evidence type="ECO:0008006" key="12">
    <source>
        <dbReference type="Google" id="ProtNLM"/>
    </source>
</evidence>
<evidence type="ECO:0000313" key="11">
    <source>
        <dbReference type="Proteomes" id="UP001165190"/>
    </source>
</evidence>
<keyword evidence="7" id="KW-0539">Nucleus</keyword>
<keyword evidence="4" id="KW-0540">Nuclease</keyword>